<dbReference type="SFLD" id="SFLDS00029">
    <property type="entry name" value="Radical_SAM"/>
    <property type="match status" value="1"/>
</dbReference>
<evidence type="ECO:0000313" key="8">
    <source>
        <dbReference type="EMBL" id="HIQ96665.1"/>
    </source>
</evidence>
<protein>
    <submittedName>
        <fullName evidence="8">B12-binding domain-containing radical SAM protein</fullName>
    </submittedName>
</protein>
<dbReference type="InterPro" id="IPR007197">
    <property type="entry name" value="rSAM"/>
</dbReference>
<keyword evidence="3" id="KW-0479">Metal-binding</keyword>
<dbReference type="SFLD" id="SFLDG01123">
    <property type="entry name" value="methyltransferase_(Class_B)"/>
    <property type="match status" value="1"/>
</dbReference>
<evidence type="ECO:0000256" key="5">
    <source>
        <dbReference type="ARBA" id="ARBA00023014"/>
    </source>
</evidence>
<dbReference type="InterPro" id="IPR023404">
    <property type="entry name" value="rSAM_horseshoe"/>
</dbReference>
<name>A0A9D1D0Y1_9FIRM</name>
<reference evidence="8" key="2">
    <citation type="journal article" date="2021" name="PeerJ">
        <title>Extensive microbial diversity within the chicken gut microbiome revealed by metagenomics and culture.</title>
        <authorList>
            <person name="Gilroy R."/>
            <person name="Ravi A."/>
            <person name="Getino M."/>
            <person name="Pursley I."/>
            <person name="Horton D.L."/>
            <person name="Alikhan N.F."/>
            <person name="Baker D."/>
            <person name="Gharbi K."/>
            <person name="Hall N."/>
            <person name="Watson M."/>
            <person name="Adriaenssens E.M."/>
            <person name="Foster-Nyarko E."/>
            <person name="Jarju S."/>
            <person name="Secka A."/>
            <person name="Antonio M."/>
            <person name="Oren A."/>
            <person name="Chaudhuri R.R."/>
            <person name="La Ragione R."/>
            <person name="Hildebrand F."/>
            <person name="Pallen M.J."/>
        </authorList>
    </citation>
    <scope>NUCLEOTIDE SEQUENCE</scope>
    <source>
        <strain evidence="8">ChiSjej3B21-11622</strain>
    </source>
</reference>
<dbReference type="CDD" id="cd01335">
    <property type="entry name" value="Radical_SAM"/>
    <property type="match status" value="1"/>
</dbReference>
<dbReference type="Pfam" id="PF04055">
    <property type="entry name" value="Radical_SAM"/>
    <property type="match status" value="1"/>
</dbReference>
<dbReference type="GO" id="GO:0046872">
    <property type="term" value="F:metal ion binding"/>
    <property type="evidence" value="ECO:0007669"/>
    <property type="project" value="UniProtKB-KW"/>
</dbReference>
<dbReference type="GO" id="GO:0031419">
    <property type="term" value="F:cobalamin binding"/>
    <property type="evidence" value="ECO:0007669"/>
    <property type="project" value="InterPro"/>
</dbReference>
<organism evidence="8 9">
    <name type="scientific">Candidatus Limivivens merdigallinarum</name>
    <dbReference type="NCBI Taxonomy" id="2840859"/>
    <lineage>
        <taxon>Bacteria</taxon>
        <taxon>Bacillati</taxon>
        <taxon>Bacillota</taxon>
        <taxon>Clostridia</taxon>
        <taxon>Lachnospirales</taxon>
        <taxon>Lachnospiraceae</taxon>
        <taxon>Lachnospiraceae incertae sedis</taxon>
        <taxon>Candidatus Limivivens</taxon>
    </lineage>
</organism>
<proteinExistence type="predicted"/>
<dbReference type="SUPFAM" id="SSF102114">
    <property type="entry name" value="Radical SAM enzymes"/>
    <property type="match status" value="1"/>
</dbReference>
<evidence type="ECO:0000256" key="3">
    <source>
        <dbReference type="ARBA" id="ARBA00022723"/>
    </source>
</evidence>
<comment type="cofactor">
    <cofactor evidence="1">
        <name>[4Fe-4S] cluster</name>
        <dbReference type="ChEBI" id="CHEBI:49883"/>
    </cofactor>
</comment>
<keyword evidence="5" id="KW-0411">Iron-sulfur</keyword>
<dbReference type="GO" id="GO:0003824">
    <property type="term" value="F:catalytic activity"/>
    <property type="evidence" value="ECO:0007669"/>
    <property type="project" value="InterPro"/>
</dbReference>
<evidence type="ECO:0000256" key="2">
    <source>
        <dbReference type="ARBA" id="ARBA00022691"/>
    </source>
</evidence>
<dbReference type="Proteomes" id="UP000886886">
    <property type="component" value="Unassembled WGS sequence"/>
</dbReference>
<dbReference type="CDD" id="cd02068">
    <property type="entry name" value="radical_SAM_B12_BD"/>
    <property type="match status" value="1"/>
</dbReference>
<keyword evidence="2" id="KW-0949">S-adenosyl-L-methionine</keyword>
<evidence type="ECO:0000313" key="9">
    <source>
        <dbReference type="Proteomes" id="UP000886886"/>
    </source>
</evidence>
<feature type="domain" description="Radical SAM core" evidence="7">
    <location>
        <begin position="132"/>
        <end position="366"/>
    </location>
</feature>
<dbReference type="PROSITE" id="PS51918">
    <property type="entry name" value="RADICAL_SAM"/>
    <property type="match status" value="1"/>
</dbReference>
<dbReference type="Gene3D" id="3.40.50.280">
    <property type="entry name" value="Cobalamin-binding domain"/>
    <property type="match status" value="1"/>
</dbReference>
<dbReference type="InterPro" id="IPR058240">
    <property type="entry name" value="rSAM_sf"/>
</dbReference>
<evidence type="ECO:0000259" key="7">
    <source>
        <dbReference type="PROSITE" id="PS51918"/>
    </source>
</evidence>
<dbReference type="GO" id="GO:0005829">
    <property type="term" value="C:cytosol"/>
    <property type="evidence" value="ECO:0007669"/>
    <property type="project" value="TreeGrafter"/>
</dbReference>
<evidence type="ECO:0000259" key="6">
    <source>
        <dbReference type="PROSITE" id="PS51332"/>
    </source>
</evidence>
<dbReference type="AlphaFoldDB" id="A0A9D1D0Y1"/>
<dbReference type="InterPro" id="IPR051198">
    <property type="entry name" value="BchE-like"/>
</dbReference>
<dbReference type="InterPro" id="IPR034466">
    <property type="entry name" value="Methyltransferase_Class_B"/>
</dbReference>
<dbReference type="GO" id="GO:0051539">
    <property type="term" value="F:4 iron, 4 sulfur cluster binding"/>
    <property type="evidence" value="ECO:0007669"/>
    <property type="project" value="UniProtKB-KW"/>
</dbReference>
<feature type="domain" description="B12-binding" evidence="6">
    <location>
        <begin position="1"/>
        <end position="87"/>
    </location>
</feature>
<dbReference type="PANTHER" id="PTHR43409:SF16">
    <property type="entry name" value="SLR0320 PROTEIN"/>
    <property type="match status" value="1"/>
</dbReference>
<evidence type="ECO:0000256" key="4">
    <source>
        <dbReference type="ARBA" id="ARBA00023004"/>
    </source>
</evidence>
<dbReference type="InterPro" id="IPR025288">
    <property type="entry name" value="DUF4080"/>
</dbReference>
<dbReference type="PANTHER" id="PTHR43409">
    <property type="entry name" value="ANAEROBIC MAGNESIUM-PROTOPORPHYRIN IX MONOMETHYL ESTER CYCLASE-RELATED"/>
    <property type="match status" value="1"/>
</dbReference>
<dbReference type="Pfam" id="PF13311">
    <property type="entry name" value="DUF4080"/>
    <property type="match status" value="1"/>
</dbReference>
<gene>
    <name evidence="8" type="ORF">IAB26_08885</name>
</gene>
<keyword evidence="4" id="KW-0408">Iron</keyword>
<accession>A0A9D1D0Y1</accession>
<comment type="caution">
    <text evidence="8">The sequence shown here is derived from an EMBL/GenBank/DDBJ whole genome shotgun (WGS) entry which is preliminary data.</text>
</comment>
<dbReference type="SFLD" id="SFLDG01082">
    <property type="entry name" value="B12-binding_domain_containing"/>
    <property type="match status" value="1"/>
</dbReference>
<evidence type="ECO:0000256" key="1">
    <source>
        <dbReference type="ARBA" id="ARBA00001966"/>
    </source>
</evidence>
<sequence>MREIYRRKPDVAAFSCYIWNIQYVKDLLYEAALVLPDTQFFAGGPEVSYCAEAFLRENPMVKGVLIGEGETTFRELLEHYEEGRPLESIKGLVYRDDGEKGTDASTPEIRNNGFREFEDLDQLPFMYQDLEGFEHRIIYYESSRGCPFSCSYCLSSIERRVRFRNLKLVKEELQFFLDQKVPQIKFVDRTFNCNHKRTMELLQFLKEHDNGVTNFHFEISADLLQEDEIALMRTFRPGLVQLEIGVQSTNPETLKSIHRHGNVSAIAEKVEEVAKAHNIHQHLDLIAGLPCEGLESFRKSFNDVYRMRPQQLQLGFLKVLKGSEMERRAKEFGIVYRKTPPYEVLFTKWLSYGELLELKKIEEMVEVYYNSSQFRRTVERLEKFFGDAYRLYESLGNYYEEEGLFGRNHSRMGRLNILRDFALSVDQEHQKEYEQALILDLYAREKSKTRPDWALDLTPYKDEIYEFYRNESERRDYLKDGYEGMSRRQLLGETHLEPMDGFWYLVDYKKKDPLTGEGTVYQIFREEQRK</sequence>
<dbReference type="InterPro" id="IPR006158">
    <property type="entry name" value="Cobalamin-bd"/>
</dbReference>
<dbReference type="Pfam" id="PF02310">
    <property type="entry name" value="B12-binding"/>
    <property type="match status" value="1"/>
</dbReference>
<dbReference type="Gene3D" id="3.80.30.20">
    <property type="entry name" value="tm_1862 like domain"/>
    <property type="match status" value="1"/>
</dbReference>
<dbReference type="SMART" id="SM00729">
    <property type="entry name" value="Elp3"/>
    <property type="match status" value="1"/>
</dbReference>
<dbReference type="PROSITE" id="PS51332">
    <property type="entry name" value="B12_BINDING"/>
    <property type="match status" value="1"/>
</dbReference>
<dbReference type="EMBL" id="DVFT01000135">
    <property type="protein sequence ID" value="HIQ96665.1"/>
    <property type="molecule type" value="Genomic_DNA"/>
</dbReference>
<dbReference type="InterPro" id="IPR006638">
    <property type="entry name" value="Elp3/MiaA/NifB-like_rSAM"/>
</dbReference>
<reference evidence="8" key="1">
    <citation type="submission" date="2020-10" db="EMBL/GenBank/DDBJ databases">
        <authorList>
            <person name="Gilroy R."/>
        </authorList>
    </citation>
    <scope>NUCLEOTIDE SEQUENCE</scope>
    <source>
        <strain evidence="8">ChiSjej3B21-11622</strain>
    </source>
</reference>